<sequence length="1878" mass="214972">MFKEYLKEHQTLSDFLKRERTHQSEQKLEQHETQYSTHSNLVFEFRDALHQKLLEQAEQLSEKSKALSQASKTSSEILKKRVKAETQKTRLKYLEERAALEKQKAATDIDIWLSKEKEAAAIANAELSAMEYYDRGSQGSILLDLEQEQTAQERTEAYVNNTGQETPIHADNVRPANSTSTQRDFRPPTSGHAGSYEQLPMVDLSNYLLKKDLLLHRFTAFDDSAQNYTVWKVGFINILKELKVSPIEELDLLTKWLGPESKKYALSIRSANTLQPERGLTLIWARLEDRYGKPEMVEAALKAKLRDFPRITEADPKRYYDLLDLLYEIESNMQDPKYSRLLGYYDTSSGILPIVSKLTYQIQDKWATRASQYKRLNNSPFPPFGIFVRFVQEICELKNDPGLVSSTRDTFDKRKEPTNKVFVRKSDVSTETPSTTRCPIHKADHTLEQCRAFLAMTFPNKRDFLKNKDLCFRCCKGKHRANKCKSKVYCDVCQSDRHVTCMHFHRDSLQDNGGENSSKEAVLVKRGENVATACTQLCGKDTIGRSCGKIVLVKVCPAHRPEQTLRMYAMIDDQSNRTLARSEFFDHFGLTGNDHVFTLNSCSGSVTFSGRTAEGFIIEGVSADQKLYLPRIIECDEIPNNRKEIPTPEVASAYRHLSDIAPLIPDLDQAAEILLLIGRDLIQAHHVLELRLGPPNLPFAQKLCLGWTVIGEVCLGNAHRPNSIIVNKTHVLNNGRSTTLEPCDSKLFIQEKTCQHGNGLCSEIFCTTANDETPGLSTEDRHFIELMNREFKRDVHGKWTAPLPFYSNRPVLPNNHSQAMRRAMILDSSLKKNPTKLGHALEFMKNIFDRNHAEVAPPLKPNEECWYLPIFGVYHPLKPEKIRMVFDSSARFQDLSLNSVLLSGPDLTNSLIGVLMRFRMETVAVVADIEQMFYCFGVAEKHRNFLRFLWYADNDPTKPLIEYRMTVQVFGNTPSPAVATYGFRLAAIQAENNFGKDVREFVERNFYVDDGLVSLPTTQEAIDLIRRTKEALMIHGNLRLHKIASNDPIVMQSFDVKDLVKDLIDLDVARDDLPTQRSLGLVWDLQKDAFGFELNRKEKHYTRRGVLSCVNSLFDPLGFIPPVTIQGKLLLREMTQTPHVDWDAPLPEEFLVRWDGWTQSLCRLESLNIPRKYLPVGFSQLKEKTVLIFTDASEVAIAAVAYLFDSRGGDINLGFIIGKSKVAPKPATSIPRLELCAAVLGVEIATIIRDQLDIRPDCIKFYTDSRIVLGYVYNRTRRFLTYVSNRVQKILNFSRPSQWNFIPTDQNPADHGTKPTVDSALYDSWLRGPIEWLSKEGTTPHHDYDLVDPAMDIEIKQDIVVCKAETSTALSWTLRYEKFSSWKNLVRAIMCLRRVVRNWASRKKNDCKNDDGSEYRKAEMLIIQHVQSDVYKHEISAVKGERPLPKSSSILRLNPMLDEEGIIRVGGRLQRSDFDLSERNPVLVPGNHHIAKLLVLNFHKMTHHQGRHITEGAIRSAGFWITGAKRLVSSVIYKCVNCRRGHGKLLTQKMADLPAIRLKPSPPFTYVGVDCFGPWSVTTRRTRGGSADSKRWAALFTCMCCRAVHIEVLEQMNTPSFINALRRFYAIRGNVKEFYSDRGTNFVGSVRELSMHSVNVEDPPIHNLLIDKGTIWRFNTPHSSHMGGTWERLIGTTRRILDSMLQENQHIKLTHEVLTTFLAEVMAIINNRPIVPISTDSESPEVLTPNVLLTQKTGDVFESHMDFDVRNMYTSQWKVVQILANRFWDQWRKEYLQSLQQRRKWTDTRPNVQEGDVVLLKDEDQHRNFWPLCRITRVFPSEENLVRKVELVTFKAGTKRIYVRPITQIVPLLCNFDQMFAQ</sequence>
<organism evidence="4 5">
    <name type="scientific">Crassostrea virginica</name>
    <name type="common">Eastern oyster</name>
    <dbReference type="NCBI Taxonomy" id="6565"/>
    <lineage>
        <taxon>Eukaryota</taxon>
        <taxon>Metazoa</taxon>
        <taxon>Spiralia</taxon>
        <taxon>Lophotrochozoa</taxon>
        <taxon>Mollusca</taxon>
        <taxon>Bivalvia</taxon>
        <taxon>Autobranchia</taxon>
        <taxon>Pteriomorphia</taxon>
        <taxon>Ostreida</taxon>
        <taxon>Ostreoidea</taxon>
        <taxon>Ostreidae</taxon>
        <taxon>Crassostrea</taxon>
    </lineage>
</organism>
<feature type="coiled-coil region" evidence="1">
    <location>
        <begin position="50"/>
        <end position="103"/>
    </location>
</feature>
<keyword evidence="4" id="KW-1185">Reference proteome</keyword>
<dbReference type="Pfam" id="PF18701">
    <property type="entry name" value="DUF5641"/>
    <property type="match status" value="1"/>
</dbReference>
<dbReference type="KEGG" id="cvn:111116283"/>
<name>A0A8B8C780_CRAVI</name>
<evidence type="ECO:0000256" key="2">
    <source>
        <dbReference type="SAM" id="MobiDB-lite"/>
    </source>
</evidence>
<dbReference type="InterPro" id="IPR036397">
    <property type="entry name" value="RNaseH_sf"/>
</dbReference>
<proteinExistence type="predicted"/>
<evidence type="ECO:0000256" key="1">
    <source>
        <dbReference type="SAM" id="Coils"/>
    </source>
</evidence>
<evidence type="ECO:0000313" key="5">
    <source>
        <dbReference type="RefSeq" id="XP_022310979.1"/>
    </source>
</evidence>
<dbReference type="SUPFAM" id="SSF56672">
    <property type="entry name" value="DNA/RNA polymerases"/>
    <property type="match status" value="1"/>
</dbReference>
<dbReference type="InterPro" id="IPR012337">
    <property type="entry name" value="RNaseH-like_sf"/>
</dbReference>
<keyword evidence="1" id="KW-0175">Coiled coil</keyword>
<dbReference type="InterPro" id="IPR008042">
    <property type="entry name" value="Retrotrans_Pao"/>
</dbReference>
<dbReference type="Pfam" id="PF05380">
    <property type="entry name" value="Peptidase_A17"/>
    <property type="match status" value="1"/>
</dbReference>
<reference evidence="5" key="1">
    <citation type="submission" date="2025-08" db="UniProtKB">
        <authorList>
            <consortium name="RefSeq"/>
        </authorList>
    </citation>
    <scope>IDENTIFICATION</scope>
    <source>
        <tissue evidence="5">Whole sample</tissue>
    </source>
</reference>
<evidence type="ECO:0000313" key="4">
    <source>
        <dbReference type="Proteomes" id="UP000694844"/>
    </source>
</evidence>
<dbReference type="InterPro" id="IPR043502">
    <property type="entry name" value="DNA/RNA_pol_sf"/>
</dbReference>
<dbReference type="PANTHER" id="PTHR47331">
    <property type="entry name" value="PHD-TYPE DOMAIN-CONTAINING PROTEIN"/>
    <property type="match status" value="1"/>
</dbReference>
<feature type="domain" description="Integrase catalytic" evidence="3">
    <location>
        <begin position="1559"/>
        <end position="1748"/>
    </location>
</feature>
<evidence type="ECO:0000259" key="3">
    <source>
        <dbReference type="PROSITE" id="PS50994"/>
    </source>
</evidence>
<dbReference type="Gene3D" id="3.30.420.10">
    <property type="entry name" value="Ribonuclease H-like superfamily/Ribonuclease H"/>
    <property type="match status" value="1"/>
</dbReference>
<dbReference type="CDD" id="cd01644">
    <property type="entry name" value="RT_pepA17"/>
    <property type="match status" value="1"/>
</dbReference>
<dbReference type="GO" id="GO:0015074">
    <property type="term" value="P:DNA integration"/>
    <property type="evidence" value="ECO:0007669"/>
    <property type="project" value="InterPro"/>
</dbReference>
<protein>
    <submittedName>
        <fullName evidence="5">Uncharacterized protein LOC111116283</fullName>
    </submittedName>
</protein>
<dbReference type="SUPFAM" id="SSF53098">
    <property type="entry name" value="Ribonuclease H-like"/>
    <property type="match status" value="1"/>
</dbReference>
<dbReference type="GO" id="GO:0003676">
    <property type="term" value="F:nucleic acid binding"/>
    <property type="evidence" value="ECO:0007669"/>
    <property type="project" value="InterPro"/>
</dbReference>
<dbReference type="PANTHER" id="PTHR47331:SF6">
    <property type="entry name" value="DOUBLECORTIN DOMAIN-CONTAINING PROTEIN"/>
    <property type="match status" value="1"/>
</dbReference>
<dbReference type="RefSeq" id="XP_022310979.1">
    <property type="nucleotide sequence ID" value="XM_022455271.1"/>
</dbReference>
<gene>
    <name evidence="5" type="primary">LOC111116283</name>
</gene>
<dbReference type="PROSITE" id="PS50994">
    <property type="entry name" value="INTEGRASE"/>
    <property type="match status" value="1"/>
</dbReference>
<feature type="region of interest" description="Disordered" evidence="2">
    <location>
        <begin position="165"/>
        <end position="192"/>
    </location>
</feature>
<dbReference type="InterPro" id="IPR001584">
    <property type="entry name" value="Integrase_cat-core"/>
</dbReference>
<dbReference type="GeneID" id="111116283"/>
<dbReference type="InterPro" id="IPR040676">
    <property type="entry name" value="DUF5641"/>
</dbReference>
<accession>A0A8B8C780</accession>
<dbReference type="OrthoDB" id="6092644at2759"/>
<dbReference type="Proteomes" id="UP000694844">
    <property type="component" value="Chromosome 10"/>
</dbReference>